<dbReference type="InterPro" id="IPR005804">
    <property type="entry name" value="FA_desaturase_dom"/>
</dbReference>
<proteinExistence type="predicted"/>
<feature type="domain" description="Fatty acid desaturase" evidence="2">
    <location>
        <begin position="40"/>
        <end position="251"/>
    </location>
</feature>
<dbReference type="Proteomes" id="UP000247746">
    <property type="component" value="Unassembled WGS sequence"/>
</dbReference>
<dbReference type="OrthoDB" id="9800167at2"/>
<dbReference type="RefSeq" id="WP_110922163.1">
    <property type="nucleotide sequence ID" value="NZ_QJSU01000001.1"/>
</dbReference>
<feature type="transmembrane region" description="Helical" evidence="1">
    <location>
        <begin position="73"/>
        <end position="96"/>
    </location>
</feature>
<feature type="transmembrane region" description="Helical" evidence="1">
    <location>
        <begin position="150"/>
        <end position="168"/>
    </location>
</feature>
<feature type="transmembrane region" description="Helical" evidence="1">
    <location>
        <begin position="174"/>
        <end position="194"/>
    </location>
</feature>
<dbReference type="GO" id="GO:0006629">
    <property type="term" value="P:lipid metabolic process"/>
    <property type="evidence" value="ECO:0007669"/>
    <property type="project" value="InterPro"/>
</dbReference>
<name>A0A2V4V533_9GAMM</name>
<keyword evidence="1" id="KW-0472">Membrane</keyword>
<accession>A0A2V4V533</accession>
<sequence>MRHPSLASIEWQDLRQLSLSETVYNIFLSLPFLLLSWWSAWQGWWLLALVATFFFFTAALRQAHDCYHRTLGVGVLATELMLFFLSITMLCSTHAIRHTHLNHHRDPLGDSDVEGNWARLPWYQAILGGGLFSIAIQWFGLTHGSRRNRILVGIDMLLIVAVIGTAFITMHPVLVYHVLVMILANTMVGFFAVWSVHHGCDDVVYARSERHPLINLLTFNLLYHIEHHLFPAVPTNHLPILAKRLDAAAPQWAQQPVIPFLAPALTPVNKYQKSSVINKTNSLDAEVSLIKES</sequence>
<dbReference type="AlphaFoldDB" id="A0A2V4V533"/>
<evidence type="ECO:0000259" key="2">
    <source>
        <dbReference type="Pfam" id="PF00487"/>
    </source>
</evidence>
<evidence type="ECO:0000313" key="4">
    <source>
        <dbReference type="Proteomes" id="UP000247746"/>
    </source>
</evidence>
<keyword evidence="1" id="KW-1133">Transmembrane helix</keyword>
<evidence type="ECO:0000256" key="1">
    <source>
        <dbReference type="SAM" id="Phobius"/>
    </source>
</evidence>
<feature type="transmembrane region" description="Helical" evidence="1">
    <location>
        <begin position="44"/>
        <end position="61"/>
    </location>
</feature>
<keyword evidence="4" id="KW-1185">Reference proteome</keyword>
<organism evidence="3 4">
    <name type="scientific">Psychrobacter fozii</name>
    <dbReference type="NCBI Taxonomy" id="198480"/>
    <lineage>
        <taxon>Bacteria</taxon>
        <taxon>Pseudomonadati</taxon>
        <taxon>Pseudomonadota</taxon>
        <taxon>Gammaproteobacteria</taxon>
        <taxon>Moraxellales</taxon>
        <taxon>Moraxellaceae</taxon>
        <taxon>Psychrobacter</taxon>
    </lineage>
</organism>
<protein>
    <submittedName>
        <fullName evidence="3">Fatty acid desaturase</fullName>
    </submittedName>
</protein>
<reference evidence="3 4" key="1">
    <citation type="submission" date="2018-06" db="EMBL/GenBank/DDBJ databases">
        <title>Genomic Encyclopedia of Type Strains, Phase III (KMG-III): the genomes of soil and plant-associated and newly described type strains.</title>
        <authorList>
            <person name="Whitman W."/>
        </authorList>
    </citation>
    <scope>NUCLEOTIDE SEQUENCE [LARGE SCALE GENOMIC DNA]</scope>
    <source>
        <strain evidence="3 4">CECT 5889</strain>
    </source>
</reference>
<dbReference type="EMBL" id="QJSU01000001">
    <property type="protein sequence ID" value="PYE41212.1"/>
    <property type="molecule type" value="Genomic_DNA"/>
</dbReference>
<feature type="transmembrane region" description="Helical" evidence="1">
    <location>
        <begin position="122"/>
        <end position="141"/>
    </location>
</feature>
<keyword evidence="1" id="KW-0812">Transmembrane</keyword>
<dbReference type="Pfam" id="PF00487">
    <property type="entry name" value="FA_desaturase"/>
    <property type="match status" value="1"/>
</dbReference>
<gene>
    <name evidence="3" type="ORF">DFP82_101535</name>
</gene>
<comment type="caution">
    <text evidence="3">The sequence shown here is derived from an EMBL/GenBank/DDBJ whole genome shotgun (WGS) entry which is preliminary data.</text>
</comment>
<evidence type="ECO:0000313" key="3">
    <source>
        <dbReference type="EMBL" id="PYE41212.1"/>
    </source>
</evidence>